<dbReference type="AlphaFoldDB" id="A0A1W1HKM4"/>
<evidence type="ECO:0000259" key="2">
    <source>
        <dbReference type="Pfam" id="PF02169"/>
    </source>
</evidence>
<dbReference type="STRING" id="1246637.MTBBW1_830058"/>
<name>A0A1W1HKM4_9BACT</name>
<evidence type="ECO:0000313" key="3">
    <source>
        <dbReference type="EMBL" id="SLM32986.1"/>
    </source>
</evidence>
<dbReference type="PROSITE" id="PS51257">
    <property type="entry name" value="PROKAR_LIPOPROTEIN"/>
    <property type="match status" value="1"/>
</dbReference>
<sequence>MKKKIEMGYGTVRAAFVLIPILLVFLTSGCIYPALRGAGASNATATGGALDSAQDGNLSQERIVTFTVTGKGLMPETAINTGQGRLMAERAAINDGYRQLVEKIRGVYIDAFSQTTNGIVDYDVIRTKTQSWLRGVEIIAIKESGYGIFNADMQLRIYFTQNDMIWWPTGLGSHIVPAPTKPVKYYFARPSILNMFRCESYPWCGEYYYTSR</sequence>
<feature type="domain" description="Lipoprotein LPP20-like" evidence="2">
    <location>
        <begin position="87"/>
        <end position="151"/>
    </location>
</feature>
<keyword evidence="1" id="KW-0812">Transmembrane</keyword>
<gene>
    <name evidence="3" type="ORF">MTBBW1_830058</name>
</gene>
<keyword evidence="4" id="KW-1185">Reference proteome</keyword>
<proteinExistence type="predicted"/>
<keyword evidence="1" id="KW-0472">Membrane</keyword>
<evidence type="ECO:0000256" key="1">
    <source>
        <dbReference type="SAM" id="Phobius"/>
    </source>
</evidence>
<reference evidence="3 4" key="1">
    <citation type="submission" date="2017-03" db="EMBL/GenBank/DDBJ databases">
        <authorList>
            <person name="Afonso C.L."/>
            <person name="Miller P.J."/>
            <person name="Scott M.A."/>
            <person name="Spackman E."/>
            <person name="Goraichik I."/>
            <person name="Dimitrov K.M."/>
            <person name="Suarez D.L."/>
            <person name="Swayne D.E."/>
        </authorList>
    </citation>
    <scope>NUCLEOTIDE SEQUENCE [LARGE SCALE GENOMIC DNA]</scope>
    <source>
        <strain evidence="3">PRJEB14757</strain>
    </source>
</reference>
<accession>A0A1W1HKM4</accession>
<evidence type="ECO:0000313" key="4">
    <source>
        <dbReference type="Proteomes" id="UP000191931"/>
    </source>
</evidence>
<dbReference type="RefSeq" id="WP_186441202.1">
    <property type="nucleotide sequence ID" value="NZ_LT828544.1"/>
</dbReference>
<dbReference type="Pfam" id="PF02169">
    <property type="entry name" value="LPP20"/>
    <property type="match status" value="1"/>
</dbReference>
<organism evidence="3 4">
    <name type="scientific">Desulfamplus magnetovallimortis</name>
    <dbReference type="NCBI Taxonomy" id="1246637"/>
    <lineage>
        <taxon>Bacteria</taxon>
        <taxon>Pseudomonadati</taxon>
        <taxon>Thermodesulfobacteriota</taxon>
        <taxon>Desulfobacteria</taxon>
        <taxon>Desulfobacterales</taxon>
        <taxon>Desulfobacteraceae</taxon>
        <taxon>Desulfamplus</taxon>
    </lineage>
</organism>
<dbReference type="EMBL" id="FWEV01000329">
    <property type="protein sequence ID" value="SLM32986.1"/>
    <property type="molecule type" value="Genomic_DNA"/>
</dbReference>
<feature type="transmembrane region" description="Helical" evidence="1">
    <location>
        <begin position="12"/>
        <end position="35"/>
    </location>
</feature>
<protein>
    <recommendedName>
        <fullName evidence="2">Lipoprotein LPP20-like domain-containing protein</fullName>
    </recommendedName>
</protein>
<dbReference type="Proteomes" id="UP000191931">
    <property type="component" value="Unassembled WGS sequence"/>
</dbReference>
<dbReference type="InterPro" id="IPR024952">
    <property type="entry name" value="LPP20-like_dom"/>
</dbReference>
<keyword evidence="1" id="KW-1133">Transmembrane helix</keyword>